<organism evidence="4 5">
    <name type="scientific">Fusarium sarcochroum</name>
    <dbReference type="NCBI Taxonomy" id="1208366"/>
    <lineage>
        <taxon>Eukaryota</taxon>
        <taxon>Fungi</taxon>
        <taxon>Dikarya</taxon>
        <taxon>Ascomycota</taxon>
        <taxon>Pezizomycotina</taxon>
        <taxon>Sordariomycetes</taxon>
        <taxon>Hypocreomycetidae</taxon>
        <taxon>Hypocreales</taxon>
        <taxon>Nectriaceae</taxon>
        <taxon>Fusarium</taxon>
        <taxon>Fusarium lateritium species complex</taxon>
    </lineage>
</organism>
<keyword evidence="2" id="KW-0378">Hydrolase</keyword>
<dbReference type="AlphaFoldDB" id="A0A8H4X7Z2"/>
<evidence type="ECO:0000256" key="1">
    <source>
        <dbReference type="ARBA" id="ARBA00005964"/>
    </source>
</evidence>
<dbReference type="EMBL" id="JABEXW010000418">
    <property type="protein sequence ID" value="KAF4964321.1"/>
    <property type="molecule type" value="Genomic_DNA"/>
</dbReference>
<dbReference type="InterPro" id="IPR002018">
    <property type="entry name" value="CarbesteraseB"/>
</dbReference>
<dbReference type="Proteomes" id="UP000622797">
    <property type="component" value="Unassembled WGS sequence"/>
</dbReference>
<dbReference type="PANTHER" id="PTHR43918:SF4">
    <property type="entry name" value="CARBOXYLIC ESTER HYDROLASE"/>
    <property type="match status" value="1"/>
</dbReference>
<feature type="domain" description="Carboxylesterase type B" evidence="3">
    <location>
        <begin position="4"/>
        <end position="44"/>
    </location>
</feature>
<keyword evidence="5" id="KW-1185">Reference proteome</keyword>
<dbReference type="SUPFAM" id="SSF53474">
    <property type="entry name" value="alpha/beta-Hydrolases"/>
    <property type="match status" value="1"/>
</dbReference>
<evidence type="ECO:0000256" key="2">
    <source>
        <dbReference type="ARBA" id="ARBA00022801"/>
    </source>
</evidence>
<protein>
    <recommendedName>
        <fullName evidence="3">Carboxylesterase type B domain-containing protein</fullName>
    </recommendedName>
</protein>
<evidence type="ECO:0000259" key="3">
    <source>
        <dbReference type="Pfam" id="PF00135"/>
    </source>
</evidence>
<name>A0A8H4X7Z2_9HYPO</name>
<comment type="caution">
    <text evidence="4">The sequence shown here is derived from an EMBL/GenBank/DDBJ whole genome shotgun (WGS) entry which is preliminary data.</text>
</comment>
<accession>A0A8H4X7Z2</accession>
<evidence type="ECO:0000313" key="4">
    <source>
        <dbReference type="EMBL" id="KAF4964321.1"/>
    </source>
</evidence>
<gene>
    <name evidence="4" type="ORF">FSARC_7766</name>
</gene>
<dbReference type="GO" id="GO:0052689">
    <property type="term" value="F:carboxylic ester hydrolase activity"/>
    <property type="evidence" value="ECO:0007669"/>
    <property type="project" value="TreeGrafter"/>
</dbReference>
<sequence>MGEPVIFVAPNYRVNAYGFLHGKEIQEAALANLGLSDQRKALEWGEITGTASVFDHMIINNDTPLFHEAIMISGTFINAVGTAHPKFPDAPPKLISDFIATCLHIDLKTAQFGTYHTSDLGTQFFLQ</sequence>
<dbReference type="PANTHER" id="PTHR43918">
    <property type="entry name" value="ACETYLCHOLINESTERASE"/>
    <property type="match status" value="1"/>
</dbReference>
<comment type="similarity">
    <text evidence="1">Belongs to the type-B carboxylesterase/lipase family.</text>
</comment>
<dbReference type="OrthoDB" id="3200163at2759"/>
<dbReference type="InterPro" id="IPR029058">
    <property type="entry name" value="AB_hydrolase_fold"/>
</dbReference>
<dbReference type="InterPro" id="IPR050654">
    <property type="entry name" value="AChE-related_enzymes"/>
</dbReference>
<proteinExistence type="inferred from homology"/>
<dbReference type="Gene3D" id="3.40.50.1820">
    <property type="entry name" value="alpha/beta hydrolase"/>
    <property type="match status" value="1"/>
</dbReference>
<evidence type="ECO:0000313" key="5">
    <source>
        <dbReference type="Proteomes" id="UP000622797"/>
    </source>
</evidence>
<reference evidence="4" key="2">
    <citation type="submission" date="2020-05" db="EMBL/GenBank/DDBJ databases">
        <authorList>
            <person name="Kim H.-S."/>
            <person name="Proctor R.H."/>
            <person name="Brown D.W."/>
        </authorList>
    </citation>
    <scope>NUCLEOTIDE SEQUENCE</scope>
    <source>
        <strain evidence="4">NRRL 20472</strain>
    </source>
</reference>
<reference evidence="4" key="1">
    <citation type="journal article" date="2020" name="BMC Genomics">
        <title>Correction to: Identification and distribution of gene clusters required for synthesis of sphingolipid metabolism inhibitors in diverse species of the filamentous fungus Fusarium.</title>
        <authorList>
            <person name="Kim H.S."/>
            <person name="Lohmar J.M."/>
            <person name="Busman M."/>
            <person name="Brown D.W."/>
            <person name="Naumann T.A."/>
            <person name="Divon H.H."/>
            <person name="Lysoe E."/>
            <person name="Uhlig S."/>
            <person name="Proctor R.H."/>
        </authorList>
    </citation>
    <scope>NUCLEOTIDE SEQUENCE</scope>
    <source>
        <strain evidence="4">NRRL 20472</strain>
    </source>
</reference>
<dbReference type="Pfam" id="PF00135">
    <property type="entry name" value="COesterase"/>
    <property type="match status" value="1"/>
</dbReference>